<reference evidence="3 4" key="1">
    <citation type="submission" date="2020-07" db="EMBL/GenBank/DDBJ databases">
        <title>Novel species isolated from subtropical streams in China.</title>
        <authorList>
            <person name="Lu H."/>
        </authorList>
    </citation>
    <scope>NUCLEOTIDE SEQUENCE [LARGE SCALE GENOMIC DNA]</scope>
    <source>
        <strain evidence="3 4">LX47W</strain>
    </source>
</reference>
<dbReference type="AlphaFoldDB" id="A0A7W2FCZ5"/>
<keyword evidence="1" id="KW-0812">Transmembrane</keyword>
<sequence>MNRHITAAVLTLSLLGSATAVAGDAIVLDNNSDATPQAPRGFIELEDPMHTLQPYLADDMMLPRQQAAYWVQPRLTAAKVQSSAERPSNGKKEARLAALKTKYSDLPEPPMASMLLIGLILLFLTVQEEKDEKFSEE</sequence>
<dbReference type="Proteomes" id="UP000573499">
    <property type="component" value="Unassembled WGS sequence"/>
</dbReference>
<evidence type="ECO:0000256" key="1">
    <source>
        <dbReference type="SAM" id="Phobius"/>
    </source>
</evidence>
<protein>
    <recommendedName>
        <fullName evidence="5">PEP-CTERM protein-sorting domain-containing protein</fullName>
    </recommendedName>
</protein>
<organism evidence="3 4">
    <name type="scientific">Rugamonas apoptosis</name>
    <dbReference type="NCBI Taxonomy" id="2758570"/>
    <lineage>
        <taxon>Bacteria</taxon>
        <taxon>Pseudomonadati</taxon>
        <taxon>Pseudomonadota</taxon>
        <taxon>Betaproteobacteria</taxon>
        <taxon>Burkholderiales</taxon>
        <taxon>Oxalobacteraceae</taxon>
        <taxon>Telluria group</taxon>
        <taxon>Rugamonas</taxon>
    </lineage>
</organism>
<evidence type="ECO:0000313" key="3">
    <source>
        <dbReference type="EMBL" id="MBA5689455.1"/>
    </source>
</evidence>
<evidence type="ECO:0000256" key="2">
    <source>
        <dbReference type="SAM" id="SignalP"/>
    </source>
</evidence>
<feature type="chain" id="PRO_5030545999" description="PEP-CTERM protein-sorting domain-containing protein" evidence="2">
    <location>
        <begin position="23"/>
        <end position="137"/>
    </location>
</feature>
<proteinExistence type="predicted"/>
<keyword evidence="2" id="KW-0732">Signal</keyword>
<keyword evidence="1" id="KW-1133">Transmembrane helix</keyword>
<gene>
    <name evidence="3" type="ORF">H3H39_20630</name>
</gene>
<dbReference type="RefSeq" id="WP_182156038.1">
    <property type="nucleotide sequence ID" value="NZ_JACEZU010000011.1"/>
</dbReference>
<evidence type="ECO:0000313" key="4">
    <source>
        <dbReference type="Proteomes" id="UP000573499"/>
    </source>
</evidence>
<accession>A0A7W2FCZ5</accession>
<feature type="signal peptide" evidence="2">
    <location>
        <begin position="1"/>
        <end position="22"/>
    </location>
</feature>
<evidence type="ECO:0008006" key="5">
    <source>
        <dbReference type="Google" id="ProtNLM"/>
    </source>
</evidence>
<feature type="transmembrane region" description="Helical" evidence="1">
    <location>
        <begin position="109"/>
        <end position="126"/>
    </location>
</feature>
<dbReference type="EMBL" id="JACEZU010000011">
    <property type="protein sequence ID" value="MBA5689455.1"/>
    <property type="molecule type" value="Genomic_DNA"/>
</dbReference>
<comment type="caution">
    <text evidence="3">The sequence shown here is derived from an EMBL/GenBank/DDBJ whole genome shotgun (WGS) entry which is preliminary data.</text>
</comment>
<keyword evidence="1" id="KW-0472">Membrane</keyword>
<name>A0A7W2FCZ5_9BURK</name>
<keyword evidence="4" id="KW-1185">Reference proteome</keyword>